<feature type="transmembrane region" description="Helical" evidence="6">
    <location>
        <begin position="345"/>
        <end position="371"/>
    </location>
</feature>
<feature type="transmembrane region" description="Helical" evidence="6">
    <location>
        <begin position="265"/>
        <end position="283"/>
    </location>
</feature>
<feature type="transmembrane region" description="Helical" evidence="6">
    <location>
        <begin position="311"/>
        <end position="330"/>
    </location>
</feature>
<keyword evidence="3 6" id="KW-0812">Transmembrane</keyword>
<feature type="transmembrane region" description="Helical" evidence="6">
    <location>
        <begin position="115"/>
        <end position="137"/>
    </location>
</feature>
<evidence type="ECO:0000256" key="3">
    <source>
        <dbReference type="ARBA" id="ARBA00022692"/>
    </source>
</evidence>
<feature type="transmembrane region" description="Helical" evidence="6">
    <location>
        <begin position="51"/>
        <end position="77"/>
    </location>
</feature>
<protein>
    <submittedName>
        <fullName evidence="7">Inner-membrane translocator</fullName>
    </submittedName>
</protein>
<evidence type="ECO:0000256" key="4">
    <source>
        <dbReference type="ARBA" id="ARBA00022989"/>
    </source>
</evidence>
<evidence type="ECO:0000256" key="6">
    <source>
        <dbReference type="SAM" id="Phobius"/>
    </source>
</evidence>
<evidence type="ECO:0000313" key="7">
    <source>
        <dbReference type="EMBL" id="EFO80617.1"/>
    </source>
</evidence>
<dbReference type="eggNOG" id="COG1079">
    <property type="taxonomic scope" value="Bacteria"/>
</dbReference>
<accession>E1IE06</accession>
<proteinExistence type="predicted"/>
<dbReference type="Proteomes" id="UP000054010">
    <property type="component" value="Unassembled WGS sequence"/>
</dbReference>
<dbReference type="OrthoDB" id="9792579at2"/>
<evidence type="ECO:0000256" key="1">
    <source>
        <dbReference type="ARBA" id="ARBA00004651"/>
    </source>
</evidence>
<name>E1IE06_9CHLR</name>
<keyword evidence="8" id="KW-1185">Reference proteome</keyword>
<evidence type="ECO:0000256" key="5">
    <source>
        <dbReference type="ARBA" id="ARBA00023136"/>
    </source>
</evidence>
<reference evidence="7 8" key="1">
    <citation type="journal article" date="2011" name="J. Bacteriol.">
        <title>Draft genome sequence of the anoxygenic filamentous phototrophic bacterium Oscillochloris trichoides subsp. DG-6.</title>
        <authorList>
            <person name="Kuznetsov B.B."/>
            <person name="Ivanovsky R.N."/>
            <person name="Keppen O.I."/>
            <person name="Sukhacheva M.V."/>
            <person name="Bumazhkin B.K."/>
            <person name="Patutina E.O."/>
            <person name="Beletsky A.V."/>
            <person name="Mardanov A.V."/>
            <person name="Baslerov R.V."/>
            <person name="Panteleeva A.N."/>
            <person name="Kolganova T.V."/>
            <person name="Ravin N.V."/>
            <person name="Skryabin K.G."/>
        </authorList>
    </citation>
    <scope>NUCLEOTIDE SEQUENCE [LARGE SCALE GENOMIC DNA]</scope>
    <source>
        <strain evidence="7 8">DG-6</strain>
    </source>
</reference>
<keyword evidence="4 6" id="KW-1133">Transmembrane helix</keyword>
<organism evidence="7 8">
    <name type="scientific">Oscillochloris trichoides DG-6</name>
    <dbReference type="NCBI Taxonomy" id="765420"/>
    <lineage>
        <taxon>Bacteria</taxon>
        <taxon>Bacillati</taxon>
        <taxon>Chloroflexota</taxon>
        <taxon>Chloroflexia</taxon>
        <taxon>Chloroflexales</taxon>
        <taxon>Chloroflexineae</taxon>
        <taxon>Oscillochloridaceae</taxon>
        <taxon>Oscillochloris</taxon>
    </lineage>
</organism>
<gene>
    <name evidence="7" type="ORF">OSCT_1557</name>
</gene>
<evidence type="ECO:0000313" key="8">
    <source>
        <dbReference type="Proteomes" id="UP000054010"/>
    </source>
</evidence>
<feature type="transmembrane region" description="Helical" evidence="6">
    <location>
        <begin position="12"/>
        <end position="31"/>
    </location>
</feature>
<sequence length="427" mass="44887">MPERRRGITRRQVIAGFFVLIGLLLLATYLPQLSDPKPALSKLAFGVPGPVLPVPTAPALIGIASFYLLAGGLALFVRPSTTNLTRTSTALLWCSAVLLFPVILIWAAAGKQTNVVTMLVETLRLGTPIALGALAGIYAERSGVVNIAIEGMMLIGAAFGFAAYVGTGNIWFGVVAAVLLGGLIALLHGLLSISFKVDQVVSGTVINILAIGVTGYMRRQYILPQVSAIQAANTGQSLATLPEVSFPGLANIPILGPIFFIGKPIFFAMLVLVVLTHIVLFYTRWGLRTRAVGENPRAADTVGINVSRTRYINIAISGMIAGLGGAWLSLEKVGGFDDGMTAGKGFIALAAMIFGNWTPFGAFGGAMLFGFSEALGIRFQILKVELFGGPVPTQFLQMLPYVLTVIVLAGLIGRSVGPAAAGTPYEK</sequence>
<dbReference type="GO" id="GO:0022857">
    <property type="term" value="F:transmembrane transporter activity"/>
    <property type="evidence" value="ECO:0007669"/>
    <property type="project" value="InterPro"/>
</dbReference>
<keyword evidence="5 6" id="KW-0472">Membrane</keyword>
<dbReference type="Pfam" id="PF02653">
    <property type="entry name" value="BPD_transp_2"/>
    <property type="match status" value="1"/>
</dbReference>
<feature type="transmembrane region" description="Helical" evidence="6">
    <location>
        <begin position="170"/>
        <end position="193"/>
    </location>
</feature>
<dbReference type="EMBL" id="ADVR01000048">
    <property type="protein sequence ID" value="EFO80617.1"/>
    <property type="molecule type" value="Genomic_DNA"/>
</dbReference>
<dbReference type="GO" id="GO:0005886">
    <property type="term" value="C:plasma membrane"/>
    <property type="evidence" value="ECO:0007669"/>
    <property type="project" value="UniProtKB-SubCell"/>
</dbReference>
<dbReference type="CDD" id="cd06580">
    <property type="entry name" value="TM_PBP1_transp_TpRbsC_like"/>
    <property type="match status" value="1"/>
</dbReference>
<dbReference type="STRING" id="765420.OSCT_1557"/>
<feature type="transmembrane region" description="Helical" evidence="6">
    <location>
        <begin position="144"/>
        <end position="164"/>
    </location>
</feature>
<keyword evidence="2" id="KW-1003">Cell membrane</keyword>
<feature type="transmembrane region" description="Helical" evidence="6">
    <location>
        <begin position="200"/>
        <end position="217"/>
    </location>
</feature>
<feature type="transmembrane region" description="Helical" evidence="6">
    <location>
        <begin position="89"/>
        <end position="109"/>
    </location>
</feature>
<dbReference type="HOGENOM" id="CLU_040769_1_0_0"/>
<dbReference type="InterPro" id="IPR001851">
    <property type="entry name" value="ABC_transp_permease"/>
</dbReference>
<comment type="caution">
    <text evidence="7">The sequence shown here is derived from an EMBL/GenBank/DDBJ whole genome shotgun (WGS) entry which is preliminary data.</text>
</comment>
<dbReference type="AlphaFoldDB" id="E1IE06"/>
<dbReference type="PANTHER" id="PTHR43370">
    <property type="entry name" value="SUGAR ABC TRANSPORTER INTEGRAL MEMBRANE PROTEIN-RELATED"/>
    <property type="match status" value="1"/>
</dbReference>
<comment type="subcellular location">
    <subcellularLocation>
        <location evidence="1">Cell membrane</location>
        <topology evidence="1">Multi-pass membrane protein</topology>
    </subcellularLocation>
</comment>
<evidence type="ECO:0000256" key="2">
    <source>
        <dbReference type="ARBA" id="ARBA00022475"/>
    </source>
</evidence>
<dbReference type="PANTHER" id="PTHR43370:SF1">
    <property type="entry name" value="GUANOSINE ABC TRANSPORTER PERMEASE PROTEIN NUPQ"/>
    <property type="match status" value="1"/>
</dbReference>